<sequence>MSQDEYFSVNVQLRINAKLLDHEHPLPSEDDFENEIPASFRLAAQFSKMDSTLEEGVGTRIEDAVSRHINLQNEKINLLLGFMLSQQDEPKQRFMTESFGASRLVFTSDEKWDKDAHVRLKIFIDNPPSAVYCYGAVESCEEKSGQYEIAVEYTHLLEEDRDVLIRAALFEQQKMLRQRALDRNN</sequence>
<proteinExistence type="predicted"/>
<organism evidence="1 2">
    <name type="scientific">Veronia nyctiphanis</name>
    <dbReference type="NCBI Taxonomy" id="1278244"/>
    <lineage>
        <taxon>Bacteria</taxon>
        <taxon>Pseudomonadati</taxon>
        <taxon>Pseudomonadota</taxon>
        <taxon>Gammaproteobacteria</taxon>
        <taxon>Vibrionales</taxon>
        <taxon>Vibrionaceae</taxon>
        <taxon>Veronia</taxon>
    </lineage>
</organism>
<accession>A0A4Q0YNA5</accession>
<evidence type="ECO:0000313" key="1">
    <source>
        <dbReference type="EMBL" id="RXJ72422.1"/>
    </source>
</evidence>
<keyword evidence="2" id="KW-1185">Reference proteome</keyword>
<dbReference type="EMBL" id="PEIB01000021">
    <property type="protein sequence ID" value="RXJ72422.1"/>
    <property type="molecule type" value="Genomic_DNA"/>
</dbReference>
<dbReference type="Proteomes" id="UP000290287">
    <property type="component" value="Unassembled WGS sequence"/>
</dbReference>
<dbReference type="AlphaFoldDB" id="A0A4Q0YNA5"/>
<reference evidence="1 2" key="1">
    <citation type="submission" date="2017-10" db="EMBL/GenBank/DDBJ databases">
        <title>Nyctiphanis sp. nov., isolated from the stomach of the euphausiid Nyctiphanes simplex (Hansen, 1911) in the Gulf of California.</title>
        <authorList>
            <person name="Gomez-Gil B."/>
            <person name="Aguilar-Mendez M."/>
            <person name="Lopez-Cortes A."/>
            <person name="Gomez-Gutierrez J."/>
            <person name="Roque A."/>
            <person name="Lang E."/>
            <person name="Gonzalez-Castillo A."/>
        </authorList>
    </citation>
    <scope>NUCLEOTIDE SEQUENCE [LARGE SCALE GENOMIC DNA]</scope>
    <source>
        <strain evidence="1 2">CAIM 600</strain>
    </source>
</reference>
<evidence type="ECO:0000313" key="2">
    <source>
        <dbReference type="Proteomes" id="UP000290287"/>
    </source>
</evidence>
<name>A0A4Q0YNA5_9GAMM</name>
<protein>
    <submittedName>
        <fullName evidence="1">PilZ domain-containing protein</fullName>
    </submittedName>
</protein>
<gene>
    <name evidence="1" type="ORF">CS022_15910</name>
</gene>
<dbReference type="RefSeq" id="WP_129123100.1">
    <property type="nucleotide sequence ID" value="NZ_PEIB01000021.1"/>
</dbReference>
<comment type="caution">
    <text evidence="1">The sequence shown here is derived from an EMBL/GenBank/DDBJ whole genome shotgun (WGS) entry which is preliminary data.</text>
</comment>
<dbReference type="OrthoDB" id="5890620at2"/>